<dbReference type="RefSeq" id="WP_167985202.1">
    <property type="nucleotide sequence ID" value="NZ_JAATEJ010000021.1"/>
</dbReference>
<feature type="transmembrane region" description="Helical" evidence="2">
    <location>
        <begin position="122"/>
        <end position="142"/>
    </location>
</feature>
<feature type="transmembrane region" description="Helical" evidence="2">
    <location>
        <begin position="71"/>
        <end position="94"/>
    </location>
</feature>
<evidence type="ECO:0000313" key="3">
    <source>
        <dbReference type="EMBL" id="NJP46343.1"/>
    </source>
</evidence>
<protein>
    <recommendedName>
        <fullName evidence="5">MFS transporter</fullName>
    </recommendedName>
</protein>
<proteinExistence type="predicted"/>
<organism evidence="3 4">
    <name type="scientific">Actinacidiphila epipremni</name>
    <dbReference type="NCBI Taxonomy" id="2053013"/>
    <lineage>
        <taxon>Bacteria</taxon>
        <taxon>Bacillati</taxon>
        <taxon>Actinomycetota</taxon>
        <taxon>Actinomycetes</taxon>
        <taxon>Kitasatosporales</taxon>
        <taxon>Streptomycetaceae</taxon>
        <taxon>Actinacidiphila</taxon>
    </lineage>
</organism>
<gene>
    <name evidence="3" type="ORF">HCN08_23470</name>
</gene>
<keyword evidence="2" id="KW-0812">Transmembrane</keyword>
<evidence type="ECO:0000313" key="4">
    <source>
        <dbReference type="Proteomes" id="UP000734511"/>
    </source>
</evidence>
<keyword evidence="2" id="KW-1133">Transmembrane helix</keyword>
<keyword evidence="4" id="KW-1185">Reference proteome</keyword>
<accession>A0ABX0ZY37</accession>
<reference evidence="3 4" key="1">
    <citation type="submission" date="2020-03" db="EMBL/GenBank/DDBJ databases">
        <title>WGS of actinomycetes isolated from Thailand.</title>
        <authorList>
            <person name="Thawai C."/>
        </authorList>
    </citation>
    <scope>NUCLEOTIDE SEQUENCE [LARGE SCALE GENOMIC DNA]</scope>
    <source>
        <strain evidence="3 4">PRB2-1</strain>
    </source>
</reference>
<feature type="transmembrane region" description="Helical" evidence="2">
    <location>
        <begin position="47"/>
        <end position="64"/>
    </location>
</feature>
<evidence type="ECO:0008006" key="5">
    <source>
        <dbReference type="Google" id="ProtNLM"/>
    </source>
</evidence>
<evidence type="ECO:0000256" key="2">
    <source>
        <dbReference type="SAM" id="Phobius"/>
    </source>
</evidence>
<evidence type="ECO:0000256" key="1">
    <source>
        <dbReference type="SAM" id="MobiDB-lite"/>
    </source>
</evidence>
<keyword evidence="2" id="KW-0472">Membrane</keyword>
<name>A0ABX0ZY37_9ACTN</name>
<comment type="caution">
    <text evidence="3">The sequence shown here is derived from an EMBL/GenBank/DDBJ whole genome shotgun (WGS) entry which is preliminary data.</text>
</comment>
<dbReference type="EMBL" id="JAATEJ010000021">
    <property type="protein sequence ID" value="NJP46343.1"/>
    <property type="molecule type" value="Genomic_DNA"/>
</dbReference>
<sequence>MRSRRHDRGTRSGRGFRLARAAVFAALCVTVSGLGHCLMSGSGVPGWALGYAFASVTAAAWWLTGRQRGGVAVTGASVATQGLVHLLFTVAQALGPGGLPRGASTAAAHGPGAAGMRGMHEWSPGMLAAHAGAAVLCGLWLWRGEVAAWRLARLVAAPVVAPLRRACSAYALGAAVREPRRVVPAARPPVRAGAGAVLRHALVRRGPPAVAVTSSPAPGPPGRPLRGRAPRGPGRV</sequence>
<feature type="region of interest" description="Disordered" evidence="1">
    <location>
        <begin position="208"/>
        <end position="236"/>
    </location>
</feature>
<feature type="transmembrane region" description="Helical" evidence="2">
    <location>
        <begin position="21"/>
        <end position="41"/>
    </location>
</feature>
<dbReference type="Proteomes" id="UP000734511">
    <property type="component" value="Unassembled WGS sequence"/>
</dbReference>